<dbReference type="CDD" id="cd03358">
    <property type="entry name" value="LbH_WxcM_N_like"/>
    <property type="match status" value="1"/>
</dbReference>
<comment type="similarity">
    <text evidence="1">Belongs to the transferase hexapeptide repeat family.</text>
</comment>
<gene>
    <name evidence="2" type="primary">wlbB</name>
    <name evidence="2" type="ORF">MACH26_32850</name>
</gene>
<dbReference type="AlphaFoldDB" id="A0AA48HM46"/>
<sequence>MTDKWFSHETAIIDEGAEIGKRSKIWHFSHVCARAIIGQDCQLGQNVYIDNLAQIGDRVKIQNNVSVYARVVIEDDVFCGPSVVFTNVVNPRAFIERKDEFQTTLVRQGASLGANSTIVCGVTLGAYCLVGAGATVATDVTDYALMLGIPARQVGWVSKAGHRLPLPVTGEGVADCKESNERYYLRGDKLNAQPLID</sequence>
<evidence type="ECO:0000256" key="1">
    <source>
        <dbReference type="ARBA" id="ARBA00007274"/>
    </source>
</evidence>
<organism evidence="2 3">
    <name type="scientific">Planctobacterium marinum</name>
    <dbReference type="NCBI Taxonomy" id="1631968"/>
    <lineage>
        <taxon>Bacteria</taxon>
        <taxon>Pseudomonadati</taxon>
        <taxon>Pseudomonadota</taxon>
        <taxon>Gammaproteobacteria</taxon>
        <taxon>Alteromonadales</taxon>
        <taxon>Alteromonadaceae</taxon>
        <taxon>Planctobacterium</taxon>
    </lineage>
</organism>
<dbReference type="PANTHER" id="PTHR43300">
    <property type="entry name" value="ACETYLTRANSFERASE"/>
    <property type="match status" value="1"/>
</dbReference>
<name>A0AA48HM46_9ALTE</name>
<dbReference type="Proteomes" id="UP001333710">
    <property type="component" value="Chromosome"/>
</dbReference>
<dbReference type="InterPro" id="IPR011004">
    <property type="entry name" value="Trimer_LpxA-like_sf"/>
</dbReference>
<dbReference type="KEGG" id="pmaw:MACH26_32850"/>
<dbReference type="SUPFAM" id="SSF51161">
    <property type="entry name" value="Trimeric LpxA-like enzymes"/>
    <property type="match status" value="1"/>
</dbReference>
<dbReference type="RefSeq" id="WP_338293862.1">
    <property type="nucleotide sequence ID" value="NZ_AP027272.1"/>
</dbReference>
<keyword evidence="3" id="KW-1185">Reference proteome</keyword>
<evidence type="ECO:0000313" key="2">
    <source>
        <dbReference type="EMBL" id="BDX07764.1"/>
    </source>
</evidence>
<accession>A0AA48HM46</accession>
<dbReference type="InterPro" id="IPR050179">
    <property type="entry name" value="Trans_hexapeptide_repeat"/>
</dbReference>
<dbReference type="EMBL" id="AP027272">
    <property type="protein sequence ID" value="BDX07764.1"/>
    <property type="molecule type" value="Genomic_DNA"/>
</dbReference>
<proteinExistence type="inferred from homology"/>
<protein>
    <submittedName>
        <fullName evidence="2">N-acetyltransferase</fullName>
    </submittedName>
</protein>
<dbReference type="InterPro" id="IPR001451">
    <property type="entry name" value="Hexapep"/>
</dbReference>
<dbReference type="Pfam" id="PF00132">
    <property type="entry name" value="Hexapep"/>
    <property type="match status" value="1"/>
</dbReference>
<dbReference type="Gene3D" id="2.20.70.110">
    <property type="match status" value="1"/>
</dbReference>
<dbReference type="PANTHER" id="PTHR43300:SF4">
    <property type="entry name" value="ACYL-[ACYL-CARRIER-PROTEIN]--UDP-N-ACETYLGLUCOSAMINE O-ACYLTRANSFERASE"/>
    <property type="match status" value="1"/>
</dbReference>
<dbReference type="Pfam" id="PF14602">
    <property type="entry name" value="Hexapep_2"/>
    <property type="match status" value="1"/>
</dbReference>
<evidence type="ECO:0000313" key="3">
    <source>
        <dbReference type="Proteomes" id="UP001333710"/>
    </source>
</evidence>
<dbReference type="Gene3D" id="2.160.10.10">
    <property type="entry name" value="Hexapeptide repeat proteins"/>
    <property type="match status" value="1"/>
</dbReference>
<reference evidence="2" key="1">
    <citation type="submission" date="2023-01" db="EMBL/GenBank/DDBJ databases">
        <title>Complete genome sequence of Planctobacterium marinum strain Dej080120_11.</title>
        <authorList>
            <person name="Ueki S."/>
            <person name="Maruyama F."/>
        </authorList>
    </citation>
    <scope>NUCLEOTIDE SEQUENCE</scope>
    <source>
        <strain evidence="2">Dej080120_11</strain>
    </source>
</reference>